<evidence type="ECO:0000313" key="2">
    <source>
        <dbReference type="Proteomes" id="UP000757540"/>
    </source>
</evidence>
<dbReference type="Proteomes" id="UP000757540">
    <property type="component" value="Unassembled WGS sequence"/>
</dbReference>
<dbReference type="GO" id="GO:0016746">
    <property type="term" value="F:acyltransferase activity"/>
    <property type="evidence" value="ECO:0007669"/>
    <property type="project" value="UniProtKB-KW"/>
</dbReference>
<organism evidence="1 2">
    <name type="scientific">Isoptericola halotolerans</name>
    <dbReference type="NCBI Taxonomy" id="300560"/>
    <lineage>
        <taxon>Bacteria</taxon>
        <taxon>Bacillati</taxon>
        <taxon>Actinomycetota</taxon>
        <taxon>Actinomycetes</taxon>
        <taxon>Micrococcales</taxon>
        <taxon>Promicromonosporaceae</taxon>
        <taxon>Isoptericola</taxon>
    </lineage>
</organism>
<keyword evidence="2" id="KW-1185">Reference proteome</keyword>
<reference evidence="1 2" key="1">
    <citation type="submission" date="2020-05" db="EMBL/GenBank/DDBJ databases">
        <title>Genomic Encyclopedia of Type Strains, Phase III (KMG-III): the genomes of soil and plant-associated and newly described type strains.</title>
        <authorList>
            <person name="Whitman W."/>
        </authorList>
    </citation>
    <scope>NUCLEOTIDE SEQUENCE [LARGE SCALE GENOMIC DNA]</scope>
    <source>
        <strain evidence="1 2">KCTC 19046</strain>
    </source>
</reference>
<dbReference type="RefSeq" id="WP_171783634.1">
    <property type="nucleotide sequence ID" value="NZ_BAAAML010000006.1"/>
</dbReference>
<keyword evidence="1" id="KW-0808">Transferase</keyword>
<evidence type="ECO:0000313" key="1">
    <source>
        <dbReference type="EMBL" id="NOV97422.1"/>
    </source>
</evidence>
<keyword evidence="1" id="KW-0012">Acyltransferase</keyword>
<name>A0ABX2A3H5_9MICO</name>
<accession>A0ABX2A3H5</accession>
<protein>
    <submittedName>
        <fullName evidence="1">Lauroyl/myristoyl acyltransferase</fullName>
    </submittedName>
</protein>
<dbReference type="EMBL" id="JABEZU010000002">
    <property type="protein sequence ID" value="NOV97422.1"/>
    <property type="molecule type" value="Genomic_DNA"/>
</dbReference>
<gene>
    <name evidence="1" type="ORF">HDG69_001997</name>
</gene>
<comment type="caution">
    <text evidence="1">The sequence shown here is derived from an EMBL/GenBank/DDBJ whole genome shotgun (WGS) entry which is preliminary data.</text>
</comment>
<sequence length="322" mass="35621">MSSQRRDSLRAGLYSGVFRPAGRHLPMPVVRALAWPCAALLVAAEGWRSTGWHRYRDALGCSTARALGVFWAQQAGLLEEHAFQHGARAGRLRPDDYDIRIVATPEARQVLDGNEPFVVVSGHFLRDAALFAMFAPTVSHRSSSLITVEPPAEATTAQERRVQRQLSASLEALERWSAPADFELIYLGNAARHALQALSAEKRFVWINIDAPWTAGRGPTVEMPFAGHASRTFSTGSARIARSARCPLLLALPEPPRGRTVTLRVLGPYTSTSPDPRVRDAEVTRAVLADVERHIGRRPEHYLLDIGSDRRWDRATSRWIAG</sequence>
<proteinExistence type="predicted"/>